<evidence type="ECO:0000256" key="15">
    <source>
        <dbReference type="RuleBase" id="RU366026"/>
    </source>
</evidence>
<organism evidence="17 18">
    <name type="scientific">Niallia nealsonii</name>
    <dbReference type="NCBI Taxonomy" id="115979"/>
    <lineage>
        <taxon>Bacteria</taxon>
        <taxon>Bacillati</taxon>
        <taxon>Bacillota</taxon>
        <taxon>Bacilli</taxon>
        <taxon>Bacillales</taxon>
        <taxon>Bacillaceae</taxon>
        <taxon>Niallia</taxon>
    </lineage>
</organism>
<dbReference type="EC" id="2.5.1.17" evidence="4 15"/>
<dbReference type="FunFam" id="1.20.1200.10:FF:000001">
    <property type="entry name" value="Cob(I)yrinic acid a,c-diamide adenosyltransferase"/>
    <property type="match status" value="1"/>
</dbReference>
<keyword evidence="8 15" id="KW-0547">Nucleotide-binding</keyword>
<evidence type="ECO:0000256" key="11">
    <source>
        <dbReference type="ARBA" id="ARBA00033334"/>
    </source>
</evidence>
<evidence type="ECO:0000256" key="12">
    <source>
        <dbReference type="ARBA" id="ARBA00033354"/>
    </source>
</evidence>
<evidence type="ECO:0000256" key="2">
    <source>
        <dbReference type="ARBA" id="ARBA00007487"/>
    </source>
</evidence>
<evidence type="ECO:0000259" key="16">
    <source>
        <dbReference type="Pfam" id="PF01923"/>
    </source>
</evidence>
<comment type="subunit">
    <text evidence="3">Homotrimer.</text>
</comment>
<dbReference type="UniPathway" id="UPA00148">
    <property type="reaction ID" value="UER00233"/>
</dbReference>
<dbReference type="RefSeq" id="WP_101177184.1">
    <property type="nucleotide sequence ID" value="NZ_PISE01000021.1"/>
</dbReference>
<gene>
    <name evidence="17" type="ORF">CWS01_10660</name>
</gene>
<dbReference type="InterPro" id="IPR016030">
    <property type="entry name" value="CblAdoTrfase-like"/>
</dbReference>
<dbReference type="EMBL" id="PISE01000021">
    <property type="protein sequence ID" value="PKG23675.1"/>
    <property type="molecule type" value="Genomic_DNA"/>
</dbReference>
<evidence type="ECO:0000256" key="3">
    <source>
        <dbReference type="ARBA" id="ARBA00011233"/>
    </source>
</evidence>
<comment type="similarity">
    <text evidence="2 15">Belongs to the Cob(I)alamin adenosyltransferase family.</text>
</comment>
<dbReference type="NCBIfam" id="TIGR00636">
    <property type="entry name" value="PduO_Nterm"/>
    <property type="match status" value="1"/>
</dbReference>
<dbReference type="AlphaFoldDB" id="A0A2N0Z2D9"/>
<proteinExistence type="inferred from homology"/>
<accession>A0A2N0Z2D9</accession>
<reference evidence="17 18" key="1">
    <citation type="journal article" date="2003" name="Int. J. Syst. Evol. Microbiol.">
        <title>Bacillus nealsonii sp. nov., isolated from a spacecraft-assembly facility, whose spores are gamma-radiation resistant.</title>
        <authorList>
            <person name="Venkateswaran K."/>
            <person name="Kempf M."/>
            <person name="Chen F."/>
            <person name="Satomi M."/>
            <person name="Nicholson W."/>
            <person name="Kern R."/>
        </authorList>
    </citation>
    <scope>NUCLEOTIDE SEQUENCE [LARGE SCALE GENOMIC DNA]</scope>
    <source>
        <strain evidence="17 18">FO-92</strain>
    </source>
</reference>
<feature type="domain" description="Cobalamin adenosyltransferase-like" evidence="16">
    <location>
        <begin position="3"/>
        <end position="167"/>
    </location>
</feature>
<protein>
    <recommendedName>
        <fullName evidence="5 15">Corrinoid adenosyltransferase</fullName>
        <ecNumber evidence="4 15">2.5.1.17</ecNumber>
    </recommendedName>
    <alternativeName>
        <fullName evidence="10 15">Cob(II)alamin adenosyltransferase</fullName>
    </alternativeName>
    <alternativeName>
        <fullName evidence="12 15">Cob(II)yrinic acid a,c-diamide adenosyltransferase</fullName>
    </alternativeName>
    <alternativeName>
        <fullName evidence="11 15">Cobinamide/cobalamin adenosyltransferase</fullName>
    </alternativeName>
</protein>
<dbReference type="GO" id="GO:0008817">
    <property type="term" value="F:corrinoid adenosyltransferase activity"/>
    <property type="evidence" value="ECO:0007669"/>
    <property type="project" value="UniProtKB-UniRule"/>
</dbReference>
<dbReference type="GO" id="GO:0009236">
    <property type="term" value="P:cobalamin biosynthetic process"/>
    <property type="evidence" value="ECO:0007669"/>
    <property type="project" value="UniProtKB-UniRule"/>
</dbReference>
<dbReference type="Gene3D" id="1.20.1200.10">
    <property type="entry name" value="Cobalamin adenosyltransferase-like"/>
    <property type="match status" value="1"/>
</dbReference>
<evidence type="ECO:0000256" key="8">
    <source>
        <dbReference type="ARBA" id="ARBA00022741"/>
    </source>
</evidence>
<keyword evidence="7 15" id="KW-0808">Transferase</keyword>
<comment type="catalytic activity">
    <reaction evidence="13 15">
        <text>2 cob(II)yrinate a,c diamide + reduced [electron-transfer flavoprotein] + 2 ATP = 2 adenosylcob(III)yrinate a,c-diamide + 2 triphosphate + oxidized [electron-transfer flavoprotein] + 3 H(+)</text>
        <dbReference type="Rhea" id="RHEA:11528"/>
        <dbReference type="Rhea" id="RHEA-COMP:10685"/>
        <dbReference type="Rhea" id="RHEA-COMP:10686"/>
        <dbReference type="ChEBI" id="CHEBI:15378"/>
        <dbReference type="ChEBI" id="CHEBI:18036"/>
        <dbReference type="ChEBI" id="CHEBI:30616"/>
        <dbReference type="ChEBI" id="CHEBI:57692"/>
        <dbReference type="ChEBI" id="CHEBI:58307"/>
        <dbReference type="ChEBI" id="CHEBI:58503"/>
        <dbReference type="ChEBI" id="CHEBI:58537"/>
        <dbReference type="EC" id="2.5.1.17"/>
    </reaction>
</comment>
<dbReference type="PANTHER" id="PTHR12213">
    <property type="entry name" value="CORRINOID ADENOSYLTRANSFERASE"/>
    <property type="match status" value="1"/>
</dbReference>
<evidence type="ECO:0000256" key="9">
    <source>
        <dbReference type="ARBA" id="ARBA00022840"/>
    </source>
</evidence>
<evidence type="ECO:0000256" key="1">
    <source>
        <dbReference type="ARBA" id="ARBA00005121"/>
    </source>
</evidence>
<keyword evidence="18" id="KW-1185">Reference proteome</keyword>
<sequence length="201" mass="22674">MRIYTKTGDKGQTSIIGGRVDKDDIRVESYGTVDEVNCFVGQAIAQLEKELFADIIDDLEKIQHELFDCGGDLANILPNHPVKLTTECISYLETRIDQFTEEAPPLERFILPGGHLAAASIHIARTVTRRAERLVVTLKKADENVSDLSLQYLNRLSDYFFALARVVNFRSQVGDIEYIRSAKVFRGGKRKGDKINDQQKN</sequence>
<evidence type="ECO:0000313" key="18">
    <source>
        <dbReference type="Proteomes" id="UP000233375"/>
    </source>
</evidence>
<keyword evidence="6 15" id="KW-0169">Cobalamin biosynthesis</keyword>
<comment type="caution">
    <text evidence="17">The sequence shown here is derived from an EMBL/GenBank/DDBJ whole genome shotgun (WGS) entry which is preliminary data.</text>
</comment>
<evidence type="ECO:0000256" key="10">
    <source>
        <dbReference type="ARBA" id="ARBA00031529"/>
    </source>
</evidence>
<dbReference type="PANTHER" id="PTHR12213:SF0">
    <property type="entry name" value="CORRINOID ADENOSYLTRANSFERASE MMAB"/>
    <property type="match status" value="1"/>
</dbReference>
<name>A0A2N0Z2D9_9BACI</name>
<dbReference type="SUPFAM" id="SSF89028">
    <property type="entry name" value="Cobalamin adenosyltransferase-like"/>
    <property type="match status" value="1"/>
</dbReference>
<evidence type="ECO:0000256" key="14">
    <source>
        <dbReference type="ARBA" id="ARBA00048692"/>
    </source>
</evidence>
<keyword evidence="9 15" id="KW-0067">ATP-binding</keyword>
<dbReference type="Proteomes" id="UP000233375">
    <property type="component" value="Unassembled WGS sequence"/>
</dbReference>
<dbReference type="InterPro" id="IPR029499">
    <property type="entry name" value="PduO-typ"/>
</dbReference>
<dbReference type="GO" id="GO:0005524">
    <property type="term" value="F:ATP binding"/>
    <property type="evidence" value="ECO:0007669"/>
    <property type="project" value="UniProtKB-UniRule"/>
</dbReference>
<evidence type="ECO:0000256" key="5">
    <source>
        <dbReference type="ARBA" id="ARBA00020963"/>
    </source>
</evidence>
<dbReference type="Pfam" id="PF01923">
    <property type="entry name" value="Cob_adeno_trans"/>
    <property type="match status" value="1"/>
</dbReference>
<evidence type="ECO:0000256" key="7">
    <source>
        <dbReference type="ARBA" id="ARBA00022679"/>
    </source>
</evidence>
<evidence type="ECO:0000256" key="6">
    <source>
        <dbReference type="ARBA" id="ARBA00022573"/>
    </source>
</evidence>
<dbReference type="InterPro" id="IPR036451">
    <property type="entry name" value="CblAdoTrfase-like_sf"/>
</dbReference>
<evidence type="ECO:0000256" key="13">
    <source>
        <dbReference type="ARBA" id="ARBA00048555"/>
    </source>
</evidence>
<comment type="pathway">
    <text evidence="1 15">Cofactor biosynthesis; adenosylcobalamin biosynthesis; adenosylcobalamin from cob(II)yrinate a,c-diamide: step 2/7.</text>
</comment>
<evidence type="ECO:0000313" key="17">
    <source>
        <dbReference type="EMBL" id="PKG23675.1"/>
    </source>
</evidence>
<dbReference type="OrthoDB" id="9778896at2"/>
<comment type="catalytic activity">
    <reaction evidence="14 15">
        <text>2 cob(II)alamin + reduced [electron-transfer flavoprotein] + 2 ATP = 2 adenosylcob(III)alamin + 2 triphosphate + oxidized [electron-transfer flavoprotein] + 3 H(+)</text>
        <dbReference type="Rhea" id="RHEA:28671"/>
        <dbReference type="Rhea" id="RHEA-COMP:10685"/>
        <dbReference type="Rhea" id="RHEA-COMP:10686"/>
        <dbReference type="ChEBI" id="CHEBI:15378"/>
        <dbReference type="ChEBI" id="CHEBI:16304"/>
        <dbReference type="ChEBI" id="CHEBI:18036"/>
        <dbReference type="ChEBI" id="CHEBI:18408"/>
        <dbReference type="ChEBI" id="CHEBI:30616"/>
        <dbReference type="ChEBI" id="CHEBI:57692"/>
        <dbReference type="ChEBI" id="CHEBI:58307"/>
        <dbReference type="EC" id="2.5.1.17"/>
    </reaction>
</comment>
<evidence type="ECO:0000256" key="4">
    <source>
        <dbReference type="ARBA" id="ARBA00012454"/>
    </source>
</evidence>